<feature type="region of interest" description="Disordered" evidence="1">
    <location>
        <begin position="235"/>
        <end position="254"/>
    </location>
</feature>
<dbReference type="Proteomes" id="UP000288805">
    <property type="component" value="Unassembled WGS sequence"/>
</dbReference>
<evidence type="ECO:0000313" key="2">
    <source>
        <dbReference type="EMBL" id="RVW32251.1"/>
    </source>
</evidence>
<evidence type="ECO:0000313" key="3">
    <source>
        <dbReference type="Proteomes" id="UP000288805"/>
    </source>
</evidence>
<sequence length="288" mass="31243">MTFKHVRSPALPQLVTELPDSTKGDAKGHVVVRGAWAGSKHPARPFSPNYSLVIPGPERRGHIVDWVEKASFACLNKLFEIDAKERHYKTLLSARNLMAVVRESRIMSSIFPRKLPKRNPSEGSRTETRRNLLQRKLQRKKEAGEEWEGSEGAHSSQGFCSPPITHEAEVIIEEPVNPAPHSISSGPGHVAGLNHSSTSLAVVARLANLAEEAASINHPGSPNPDVDAAEAVCATPMEEAGAESQSQPSDDPDRLALVLVKGHLQRGPFGAQSEVRTHRAASRSSARD</sequence>
<dbReference type="EMBL" id="QGNW01001722">
    <property type="protein sequence ID" value="RVW32251.1"/>
    <property type="molecule type" value="Genomic_DNA"/>
</dbReference>
<reference evidence="2 3" key="1">
    <citation type="journal article" date="2018" name="PLoS Genet.">
        <title>Population sequencing reveals clonal diversity and ancestral inbreeding in the grapevine cultivar Chardonnay.</title>
        <authorList>
            <person name="Roach M.J."/>
            <person name="Johnson D.L."/>
            <person name="Bohlmann J."/>
            <person name="van Vuuren H.J."/>
            <person name="Jones S.J."/>
            <person name="Pretorius I.S."/>
            <person name="Schmidt S.A."/>
            <person name="Borneman A.R."/>
        </authorList>
    </citation>
    <scope>NUCLEOTIDE SEQUENCE [LARGE SCALE GENOMIC DNA]</scope>
    <source>
        <strain evidence="3">cv. Chardonnay</strain>
        <tissue evidence="2">Leaf</tissue>
    </source>
</reference>
<dbReference type="AlphaFoldDB" id="A0A438D9X1"/>
<proteinExistence type="predicted"/>
<evidence type="ECO:0000256" key="1">
    <source>
        <dbReference type="SAM" id="MobiDB-lite"/>
    </source>
</evidence>
<accession>A0A438D9X1</accession>
<organism evidence="2 3">
    <name type="scientific">Vitis vinifera</name>
    <name type="common">Grape</name>
    <dbReference type="NCBI Taxonomy" id="29760"/>
    <lineage>
        <taxon>Eukaryota</taxon>
        <taxon>Viridiplantae</taxon>
        <taxon>Streptophyta</taxon>
        <taxon>Embryophyta</taxon>
        <taxon>Tracheophyta</taxon>
        <taxon>Spermatophyta</taxon>
        <taxon>Magnoliopsida</taxon>
        <taxon>eudicotyledons</taxon>
        <taxon>Gunneridae</taxon>
        <taxon>Pentapetalae</taxon>
        <taxon>rosids</taxon>
        <taxon>Vitales</taxon>
        <taxon>Vitaceae</taxon>
        <taxon>Viteae</taxon>
        <taxon>Vitis</taxon>
    </lineage>
</organism>
<comment type="caution">
    <text evidence="2">The sequence shown here is derived from an EMBL/GenBank/DDBJ whole genome shotgun (WGS) entry which is preliminary data.</text>
</comment>
<protein>
    <submittedName>
        <fullName evidence="2">Uncharacterized protein</fullName>
    </submittedName>
</protein>
<gene>
    <name evidence="2" type="ORF">CK203_078946</name>
</gene>
<name>A0A438D9X1_VITVI</name>
<feature type="region of interest" description="Disordered" evidence="1">
    <location>
        <begin position="266"/>
        <end position="288"/>
    </location>
</feature>
<feature type="region of interest" description="Disordered" evidence="1">
    <location>
        <begin position="112"/>
        <end position="160"/>
    </location>
</feature>